<evidence type="ECO:0000256" key="4">
    <source>
        <dbReference type="SAM" id="MobiDB-lite"/>
    </source>
</evidence>
<keyword evidence="1" id="KW-0677">Repeat</keyword>
<feature type="repeat" description="ANK" evidence="3">
    <location>
        <begin position="243"/>
        <end position="285"/>
    </location>
</feature>
<dbReference type="EMBL" id="FJOG01000012">
    <property type="protein sequence ID" value="CZR58785.1"/>
    <property type="molecule type" value="Genomic_DNA"/>
</dbReference>
<dbReference type="STRING" id="576137.A0A1L7X186"/>
<dbReference type="InterPro" id="IPR002110">
    <property type="entry name" value="Ankyrin_rpt"/>
</dbReference>
<dbReference type="InterPro" id="IPR036770">
    <property type="entry name" value="Ankyrin_rpt-contain_sf"/>
</dbReference>
<dbReference type="PANTHER" id="PTHR24161">
    <property type="entry name" value="ANK_REP_REGION DOMAIN-CONTAINING PROTEIN-RELATED"/>
    <property type="match status" value="1"/>
</dbReference>
<accession>A0A1L7X186</accession>
<dbReference type="PROSITE" id="PS50297">
    <property type="entry name" value="ANK_REP_REGION"/>
    <property type="match status" value="2"/>
</dbReference>
<dbReference type="PANTHER" id="PTHR24161:SF121">
    <property type="entry name" value="M-PHASE PHOSPHOPROTEIN 8"/>
    <property type="match status" value="1"/>
</dbReference>
<dbReference type="SUPFAM" id="SSF48403">
    <property type="entry name" value="Ankyrin repeat"/>
    <property type="match status" value="1"/>
</dbReference>
<dbReference type="PROSITE" id="PS50088">
    <property type="entry name" value="ANK_REPEAT"/>
    <property type="match status" value="4"/>
</dbReference>
<dbReference type="OrthoDB" id="3552069at2759"/>
<dbReference type="GO" id="GO:0016301">
    <property type="term" value="F:kinase activity"/>
    <property type="evidence" value="ECO:0007669"/>
    <property type="project" value="UniProtKB-KW"/>
</dbReference>
<evidence type="ECO:0000256" key="3">
    <source>
        <dbReference type="PROSITE-ProRule" id="PRU00023"/>
    </source>
</evidence>
<dbReference type="Gene3D" id="1.25.40.20">
    <property type="entry name" value="Ankyrin repeat-containing domain"/>
    <property type="match status" value="3"/>
</dbReference>
<evidence type="ECO:0000256" key="2">
    <source>
        <dbReference type="ARBA" id="ARBA00023043"/>
    </source>
</evidence>
<sequence>MNMNLIGQVAPVVIQEATKYISKRTTTPASELATFASDNDTSSIRRLLEKDPDINRGPGLIAAASAGNLAALDLLLEPPTQPKHSRHHHKPVKIDLDVWSSGTTPLLAAVRNKHVKTTKYLLEEGADSDLCPKSGITALQEASQAGDIDIVRVLLLYGANVNHPDHCGDTPLIVASRWGHAKTARCLLQNSARINECNDKGSTPLSVAARHDYEDVIEELLDPRWEGSGGKGTKINVNRRDKKGRTALHRAVEGIWLLDGVRSERKEEVVRILLQAGADPKVRDKDGKTPADRVGWLTGGEELRRLLSAGDMGKKPVKSNSSRPRPGTHSRSNTF</sequence>
<feature type="repeat" description="ANK" evidence="3">
    <location>
        <begin position="167"/>
        <end position="199"/>
    </location>
</feature>
<proteinExistence type="predicted"/>
<keyword evidence="2 3" id="KW-0040">ANK repeat</keyword>
<dbReference type="Proteomes" id="UP000184330">
    <property type="component" value="Unassembled WGS sequence"/>
</dbReference>
<feature type="repeat" description="ANK" evidence="3">
    <location>
        <begin position="134"/>
        <end position="166"/>
    </location>
</feature>
<gene>
    <name evidence="5" type="ORF">PAC_08677</name>
</gene>
<feature type="compositionally biased region" description="Polar residues" evidence="4">
    <location>
        <begin position="318"/>
        <end position="335"/>
    </location>
</feature>
<feature type="repeat" description="ANK" evidence="3">
    <location>
        <begin position="101"/>
        <end position="133"/>
    </location>
</feature>
<dbReference type="AlphaFoldDB" id="A0A1L7X186"/>
<organism evidence="5 6">
    <name type="scientific">Phialocephala subalpina</name>
    <dbReference type="NCBI Taxonomy" id="576137"/>
    <lineage>
        <taxon>Eukaryota</taxon>
        <taxon>Fungi</taxon>
        <taxon>Dikarya</taxon>
        <taxon>Ascomycota</taxon>
        <taxon>Pezizomycotina</taxon>
        <taxon>Leotiomycetes</taxon>
        <taxon>Helotiales</taxon>
        <taxon>Mollisiaceae</taxon>
        <taxon>Phialocephala</taxon>
        <taxon>Phialocephala fortinii species complex</taxon>
    </lineage>
</organism>
<feature type="region of interest" description="Disordered" evidence="4">
    <location>
        <begin position="307"/>
        <end position="335"/>
    </location>
</feature>
<reference evidence="5 6" key="1">
    <citation type="submission" date="2016-03" db="EMBL/GenBank/DDBJ databases">
        <authorList>
            <person name="Ploux O."/>
        </authorList>
    </citation>
    <scope>NUCLEOTIDE SEQUENCE [LARGE SCALE GENOMIC DNA]</scope>
    <source>
        <strain evidence="5 6">UAMH 11012</strain>
    </source>
</reference>
<dbReference type="PRINTS" id="PR01415">
    <property type="entry name" value="ANKYRIN"/>
</dbReference>
<dbReference type="SMART" id="SM00248">
    <property type="entry name" value="ANK"/>
    <property type="match status" value="5"/>
</dbReference>
<evidence type="ECO:0000313" key="6">
    <source>
        <dbReference type="Proteomes" id="UP000184330"/>
    </source>
</evidence>
<protein>
    <submittedName>
        <fullName evidence="5">Related to Ca2+/calmodulin-dependent protein kinase Ibeta2</fullName>
    </submittedName>
</protein>
<keyword evidence="5" id="KW-0418">Kinase</keyword>
<evidence type="ECO:0000256" key="1">
    <source>
        <dbReference type="ARBA" id="ARBA00022737"/>
    </source>
</evidence>
<evidence type="ECO:0000313" key="5">
    <source>
        <dbReference type="EMBL" id="CZR58785.1"/>
    </source>
</evidence>
<name>A0A1L7X186_9HELO</name>
<dbReference type="Pfam" id="PF00023">
    <property type="entry name" value="Ank"/>
    <property type="match status" value="1"/>
</dbReference>
<dbReference type="GO" id="GO:0019706">
    <property type="term" value="F:protein-cysteine S-palmitoyltransferase activity"/>
    <property type="evidence" value="ECO:0007669"/>
    <property type="project" value="UniProtKB-EC"/>
</dbReference>
<dbReference type="Pfam" id="PF12796">
    <property type="entry name" value="Ank_2"/>
    <property type="match status" value="2"/>
</dbReference>
<keyword evidence="5" id="KW-0808">Transferase</keyword>
<keyword evidence="6" id="KW-1185">Reference proteome</keyword>